<protein>
    <submittedName>
        <fullName evidence="2">Uncharacterized protein</fullName>
    </submittedName>
</protein>
<proteinExistence type="predicted"/>
<name>A0AAD7F2P9_9AGAR</name>
<feature type="region of interest" description="Disordered" evidence="1">
    <location>
        <begin position="35"/>
        <end position="56"/>
    </location>
</feature>
<reference evidence="2" key="1">
    <citation type="submission" date="2023-03" db="EMBL/GenBank/DDBJ databases">
        <title>Massive genome expansion in bonnet fungi (Mycena s.s.) driven by repeated elements and novel gene families across ecological guilds.</title>
        <authorList>
            <consortium name="Lawrence Berkeley National Laboratory"/>
            <person name="Harder C.B."/>
            <person name="Miyauchi S."/>
            <person name="Viragh M."/>
            <person name="Kuo A."/>
            <person name="Thoen E."/>
            <person name="Andreopoulos B."/>
            <person name="Lu D."/>
            <person name="Skrede I."/>
            <person name="Drula E."/>
            <person name="Henrissat B."/>
            <person name="Morin E."/>
            <person name="Kohler A."/>
            <person name="Barry K."/>
            <person name="LaButti K."/>
            <person name="Morin E."/>
            <person name="Salamov A."/>
            <person name="Lipzen A."/>
            <person name="Mereny Z."/>
            <person name="Hegedus B."/>
            <person name="Baldrian P."/>
            <person name="Stursova M."/>
            <person name="Weitz H."/>
            <person name="Taylor A."/>
            <person name="Grigoriev I.V."/>
            <person name="Nagy L.G."/>
            <person name="Martin F."/>
            <person name="Kauserud H."/>
        </authorList>
    </citation>
    <scope>NUCLEOTIDE SEQUENCE</scope>
    <source>
        <strain evidence="2">CBHHK002</strain>
    </source>
</reference>
<dbReference type="Proteomes" id="UP001218218">
    <property type="component" value="Unassembled WGS sequence"/>
</dbReference>
<evidence type="ECO:0000313" key="3">
    <source>
        <dbReference type="Proteomes" id="UP001218218"/>
    </source>
</evidence>
<evidence type="ECO:0000313" key="2">
    <source>
        <dbReference type="EMBL" id="KAJ7366602.1"/>
    </source>
</evidence>
<gene>
    <name evidence="2" type="ORF">DFH08DRAFT_948626</name>
</gene>
<comment type="caution">
    <text evidence="2">The sequence shown here is derived from an EMBL/GenBank/DDBJ whole genome shotgun (WGS) entry which is preliminary data.</text>
</comment>
<evidence type="ECO:0000256" key="1">
    <source>
        <dbReference type="SAM" id="MobiDB-lite"/>
    </source>
</evidence>
<sequence length="265" mass="25906">MQLDTYRLQGTQLPACVGDGRAGRWQRGGAGVRDLGGGAGGGEREGGIPAAGGGGGGREGGAPVARGILAAGGACGGSMASRNGMCPIAAPLPPAPLCRPTPTLEQGGGGREGGNPVARGILAAGGACGGSMVSRNGMRPIAAPRRLIRRPCWVMGRERGGCAGRGGRGRTGGTGGGALPRSYALVLLYLGALRGWPRGVRARLLGPFSGGGSGSGGMQYWTGGAAPKTGSSGAVGGTGAGIEYCVGRGGGRAPANYFINVWLLV</sequence>
<organism evidence="2 3">
    <name type="scientific">Mycena albidolilacea</name>
    <dbReference type="NCBI Taxonomy" id="1033008"/>
    <lineage>
        <taxon>Eukaryota</taxon>
        <taxon>Fungi</taxon>
        <taxon>Dikarya</taxon>
        <taxon>Basidiomycota</taxon>
        <taxon>Agaricomycotina</taxon>
        <taxon>Agaricomycetes</taxon>
        <taxon>Agaricomycetidae</taxon>
        <taxon>Agaricales</taxon>
        <taxon>Marasmiineae</taxon>
        <taxon>Mycenaceae</taxon>
        <taxon>Mycena</taxon>
    </lineage>
</organism>
<accession>A0AAD7F2P9</accession>
<dbReference type="EMBL" id="JARIHO010000002">
    <property type="protein sequence ID" value="KAJ7366602.1"/>
    <property type="molecule type" value="Genomic_DNA"/>
</dbReference>
<keyword evidence="3" id="KW-1185">Reference proteome</keyword>
<dbReference type="AlphaFoldDB" id="A0AAD7F2P9"/>